<dbReference type="Proteomes" id="UP001642409">
    <property type="component" value="Unassembled WGS sequence"/>
</dbReference>
<name>A0AA86PMR1_9EUKA</name>
<dbReference type="AlphaFoldDB" id="A0AA86PMR1"/>
<accession>A0AA86PMR1</accession>
<reference evidence="1" key="1">
    <citation type="submission" date="2023-06" db="EMBL/GenBank/DDBJ databases">
        <authorList>
            <person name="Kurt Z."/>
        </authorList>
    </citation>
    <scope>NUCLEOTIDE SEQUENCE</scope>
</reference>
<protein>
    <submittedName>
        <fullName evidence="2">Hypothetical_protein</fullName>
    </submittedName>
</protein>
<organism evidence="1">
    <name type="scientific">Hexamita inflata</name>
    <dbReference type="NCBI Taxonomy" id="28002"/>
    <lineage>
        <taxon>Eukaryota</taxon>
        <taxon>Metamonada</taxon>
        <taxon>Diplomonadida</taxon>
        <taxon>Hexamitidae</taxon>
        <taxon>Hexamitinae</taxon>
        <taxon>Hexamita</taxon>
    </lineage>
</organism>
<comment type="caution">
    <text evidence="1">The sequence shown here is derived from an EMBL/GenBank/DDBJ whole genome shotgun (WGS) entry which is preliminary data.</text>
</comment>
<proteinExistence type="predicted"/>
<sequence>MQKFPLLKHLTISPKSACCSELTTPKLANCTVDMLKRNFKLSDIKPLNMKDKDTISAPTLEQASQIIDETFEYDPKQLKQIFNKFVVNVDIDIDLLECSNLIRKSIQSARISSHRLDELLLQITAQSNTMDLLCSKQIAMMQTYIEQ</sequence>
<evidence type="ECO:0000313" key="1">
    <source>
        <dbReference type="EMBL" id="CAI9941466.1"/>
    </source>
</evidence>
<reference evidence="2 3" key="2">
    <citation type="submission" date="2024-07" db="EMBL/GenBank/DDBJ databases">
        <authorList>
            <person name="Akdeniz Z."/>
        </authorList>
    </citation>
    <scope>NUCLEOTIDE SEQUENCE [LARGE SCALE GENOMIC DNA]</scope>
</reference>
<keyword evidence="3" id="KW-1185">Reference proteome</keyword>
<evidence type="ECO:0000313" key="2">
    <source>
        <dbReference type="EMBL" id="CAL6025462.1"/>
    </source>
</evidence>
<evidence type="ECO:0000313" key="3">
    <source>
        <dbReference type="Proteomes" id="UP001642409"/>
    </source>
</evidence>
<dbReference type="EMBL" id="CAXDID020000099">
    <property type="protein sequence ID" value="CAL6025462.1"/>
    <property type="molecule type" value="Genomic_DNA"/>
</dbReference>
<dbReference type="EMBL" id="CATOUU010000694">
    <property type="protein sequence ID" value="CAI9941466.1"/>
    <property type="molecule type" value="Genomic_DNA"/>
</dbReference>
<gene>
    <name evidence="1" type="ORF">HINF_LOCUS29111</name>
    <name evidence="2" type="ORF">HINF_LOCUS30300</name>
</gene>